<evidence type="ECO:0000313" key="2">
    <source>
        <dbReference type="EMBL" id="SHM98613.1"/>
    </source>
</evidence>
<keyword evidence="3" id="KW-1185">Reference proteome</keyword>
<feature type="transmembrane region" description="Helical" evidence="1">
    <location>
        <begin position="41"/>
        <end position="60"/>
    </location>
</feature>
<evidence type="ECO:0008006" key="4">
    <source>
        <dbReference type="Google" id="ProtNLM"/>
    </source>
</evidence>
<accession>A0A1M7N6B9</accession>
<sequence length="191" mass="21581">MLDLFSYFIIPVYTILLARQDSLFDSNLSTISSDIAHKDAFMLWAFMIVAFIYLVLSKVISNHKLRYKKLDNILVVASCVLLLLSATTPFLPDIYPVKADLHVVFAFTSSVVLLLAFLLITWELRSLDKKQYNIYFILVILIGLVSSILFVSFGMVTGFLEVFITITGTVMAKTLYERSKKVASCSVEVQL</sequence>
<gene>
    <name evidence="2" type="ORF">SAMN02746066_04220</name>
</gene>
<proteinExistence type="predicted"/>
<protein>
    <recommendedName>
        <fullName evidence="4">DUF998 domain-containing protein</fullName>
    </recommendedName>
</protein>
<keyword evidence="1" id="KW-0472">Membrane</keyword>
<keyword evidence="1" id="KW-1133">Transmembrane helix</keyword>
<feature type="transmembrane region" description="Helical" evidence="1">
    <location>
        <begin position="134"/>
        <end position="153"/>
    </location>
</feature>
<organism evidence="2 3">
    <name type="scientific">Anaerosporobacter mobilis DSM 15930</name>
    <dbReference type="NCBI Taxonomy" id="1120996"/>
    <lineage>
        <taxon>Bacteria</taxon>
        <taxon>Bacillati</taxon>
        <taxon>Bacillota</taxon>
        <taxon>Clostridia</taxon>
        <taxon>Lachnospirales</taxon>
        <taxon>Lachnospiraceae</taxon>
        <taxon>Anaerosporobacter</taxon>
    </lineage>
</organism>
<evidence type="ECO:0000313" key="3">
    <source>
        <dbReference type="Proteomes" id="UP000184038"/>
    </source>
</evidence>
<dbReference type="Proteomes" id="UP000184038">
    <property type="component" value="Unassembled WGS sequence"/>
</dbReference>
<dbReference type="AlphaFoldDB" id="A0A1M7N6B9"/>
<dbReference type="RefSeq" id="WP_073291101.1">
    <property type="nucleotide sequence ID" value="NZ_FRCP01000025.1"/>
</dbReference>
<feature type="transmembrane region" description="Helical" evidence="1">
    <location>
        <begin position="103"/>
        <end position="122"/>
    </location>
</feature>
<feature type="transmembrane region" description="Helical" evidence="1">
    <location>
        <begin position="72"/>
        <end position="91"/>
    </location>
</feature>
<dbReference type="STRING" id="1120996.SAMN02746066_04220"/>
<reference evidence="2 3" key="1">
    <citation type="submission" date="2016-11" db="EMBL/GenBank/DDBJ databases">
        <authorList>
            <person name="Jaros S."/>
            <person name="Januszkiewicz K."/>
            <person name="Wedrychowicz H."/>
        </authorList>
    </citation>
    <scope>NUCLEOTIDE SEQUENCE [LARGE SCALE GENOMIC DNA]</scope>
    <source>
        <strain evidence="2 3">DSM 15930</strain>
    </source>
</reference>
<dbReference type="EMBL" id="FRCP01000025">
    <property type="protein sequence ID" value="SHM98613.1"/>
    <property type="molecule type" value="Genomic_DNA"/>
</dbReference>
<dbReference type="OrthoDB" id="1903584at2"/>
<keyword evidence="1" id="KW-0812">Transmembrane</keyword>
<name>A0A1M7N6B9_9FIRM</name>
<evidence type="ECO:0000256" key="1">
    <source>
        <dbReference type="SAM" id="Phobius"/>
    </source>
</evidence>